<reference evidence="1" key="1">
    <citation type="submission" date="2017-01" db="EMBL/GenBank/DDBJ databases">
        <title>An insight into the sialome and mialome of the horn fly, Haematobia irritans.</title>
        <authorList>
            <person name="Breijo M."/>
            <person name="Boiani M."/>
            <person name="Ures X."/>
            <person name="Rocha S."/>
            <person name="Sequeira M."/>
            <person name="Ribeiro J.M."/>
        </authorList>
    </citation>
    <scope>NUCLEOTIDE SEQUENCE</scope>
</reference>
<organism evidence="1">
    <name type="scientific">Haematobia irritans</name>
    <name type="common">Horn fly</name>
    <name type="synonym">Conops irritans</name>
    <dbReference type="NCBI Taxonomy" id="7368"/>
    <lineage>
        <taxon>Eukaryota</taxon>
        <taxon>Metazoa</taxon>
        <taxon>Ecdysozoa</taxon>
        <taxon>Arthropoda</taxon>
        <taxon>Hexapoda</taxon>
        <taxon>Insecta</taxon>
        <taxon>Pterygota</taxon>
        <taxon>Neoptera</taxon>
        <taxon>Endopterygota</taxon>
        <taxon>Diptera</taxon>
        <taxon>Brachycera</taxon>
        <taxon>Muscomorpha</taxon>
        <taxon>Muscoidea</taxon>
        <taxon>Muscidae</taxon>
        <taxon>Haematobia</taxon>
    </lineage>
</organism>
<evidence type="ECO:0000313" key="1">
    <source>
        <dbReference type="EMBL" id="JAV18213.1"/>
    </source>
</evidence>
<proteinExistence type="predicted"/>
<accession>A0A1L8EHZ3</accession>
<dbReference type="AlphaFoldDB" id="A0A1L8EHZ3"/>
<name>A0A1L8EHZ3_HAEIR</name>
<protein>
    <submittedName>
        <fullName evidence="1">Putative secreted protein</fullName>
    </submittedName>
</protein>
<sequence length="86" mass="9180">MLPSLSTKISSACIIVDSLWAIIIVVRLEQTLCKAACMFLSVLVSSADVASSSNTKTGAFKSVLAMATRCFSPPLKRKPRSPTFVS</sequence>
<dbReference type="EMBL" id="GFDG01000586">
    <property type="protein sequence ID" value="JAV18213.1"/>
    <property type="molecule type" value="Transcribed_RNA"/>
</dbReference>